<organism evidence="3 4">
    <name type="scientific">Sphaerisporangium rubeum</name>
    <dbReference type="NCBI Taxonomy" id="321317"/>
    <lineage>
        <taxon>Bacteria</taxon>
        <taxon>Bacillati</taxon>
        <taxon>Actinomycetota</taxon>
        <taxon>Actinomycetes</taxon>
        <taxon>Streptosporangiales</taxon>
        <taxon>Streptosporangiaceae</taxon>
        <taxon>Sphaerisporangium</taxon>
    </lineage>
</organism>
<reference evidence="3 4" key="1">
    <citation type="submission" date="2020-08" db="EMBL/GenBank/DDBJ databases">
        <title>Sequencing the genomes of 1000 actinobacteria strains.</title>
        <authorList>
            <person name="Klenk H.-P."/>
        </authorList>
    </citation>
    <scope>NUCLEOTIDE SEQUENCE [LARGE SCALE GENOMIC DNA]</scope>
    <source>
        <strain evidence="3 4">DSM 44936</strain>
    </source>
</reference>
<evidence type="ECO:0000256" key="1">
    <source>
        <dbReference type="SAM" id="MobiDB-lite"/>
    </source>
</evidence>
<dbReference type="RefSeq" id="WP_246496621.1">
    <property type="nucleotide sequence ID" value="NZ_BAAALO010000005.1"/>
</dbReference>
<dbReference type="EMBL" id="JACHIU010000001">
    <property type="protein sequence ID" value="MBB6473174.1"/>
    <property type="molecule type" value="Genomic_DNA"/>
</dbReference>
<feature type="domain" description="DUF5709" evidence="2">
    <location>
        <begin position="61"/>
        <end position="105"/>
    </location>
</feature>
<feature type="region of interest" description="Disordered" evidence="1">
    <location>
        <begin position="33"/>
        <end position="105"/>
    </location>
</feature>
<proteinExistence type="predicted"/>
<evidence type="ECO:0000313" key="4">
    <source>
        <dbReference type="Proteomes" id="UP000555564"/>
    </source>
</evidence>
<name>A0A7X0IDC4_9ACTN</name>
<gene>
    <name evidence="3" type="ORF">BJ992_002605</name>
</gene>
<evidence type="ECO:0000313" key="3">
    <source>
        <dbReference type="EMBL" id="MBB6473174.1"/>
    </source>
</evidence>
<protein>
    <recommendedName>
        <fullName evidence="2">DUF5709 domain-containing protein</fullName>
    </recommendedName>
</protein>
<accession>A0A7X0IDC4</accession>
<feature type="compositionally biased region" description="Basic and acidic residues" evidence="1">
    <location>
        <begin position="48"/>
        <end position="64"/>
    </location>
</feature>
<dbReference type="Pfam" id="PF18970">
    <property type="entry name" value="DUF5709"/>
    <property type="match status" value="1"/>
</dbReference>
<dbReference type="Proteomes" id="UP000555564">
    <property type="component" value="Unassembled WGS sequence"/>
</dbReference>
<evidence type="ECO:0000259" key="2">
    <source>
        <dbReference type="Pfam" id="PF18970"/>
    </source>
</evidence>
<comment type="caution">
    <text evidence="3">The sequence shown here is derived from an EMBL/GenBank/DDBJ whole genome shotgun (WGS) entry which is preliminary data.</text>
</comment>
<dbReference type="AlphaFoldDB" id="A0A7X0IDC4"/>
<keyword evidence="4" id="KW-1185">Reference proteome</keyword>
<feature type="compositionally biased region" description="Basic and acidic residues" evidence="1">
    <location>
        <begin position="95"/>
        <end position="105"/>
    </location>
</feature>
<dbReference type="InterPro" id="IPR043763">
    <property type="entry name" value="DUF5709"/>
</dbReference>
<sequence length="105" mass="12022">MSEYQRGPYDMGDDEQLSEIEEFTGDVRLGHHFETEDPEEAGSISRRVRQEVPDRPERAVRENMRLVAPDEGAHPDVDSEEYASSIGRDDDDLSAEERAMRIDPE</sequence>